<feature type="transmembrane region" description="Helical" evidence="1">
    <location>
        <begin position="79"/>
        <end position="97"/>
    </location>
</feature>
<feature type="transmembrane region" description="Helical" evidence="1">
    <location>
        <begin position="371"/>
        <end position="392"/>
    </location>
</feature>
<feature type="transmembrane region" description="Helical" evidence="1">
    <location>
        <begin position="175"/>
        <end position="195"/>
    </location>
</feature>
<dbReference type="EMBL" id="AP024601">
    <property type="protein sequence ID" value="BCU82827.1"/>
    <property type="molecule type" value="Genomic_DNA"/>
</dbReference>
<feature type="transmembrane region" description="Helical" evidence="1">
    <location>
        <begin position="104"/>
        <end position="127"/>
    </location>
</feature>
<sequence>MHPHETALVTSPLGVGAVVTLLIAGSFWLDRRYRWFSWLGTAILVITGGAVLANIGVIPPSIETGSGPVNPFYTFAYDYGVPLAIVYILLSTDLRALRGVGKPALIAFVLASVGTLAGTVIGAWLLADAIGPEMWKLGGQFAASYIGGGVNYAAVGQAVHTSGSLYAAGAAADNIMTNLWMVATAVIPTLLARFYPSIRNRRETDTAPAGNGFMSGGPTTVSIHEMTYLTAVALTLVAISQWITPIVARWVGFEIPTVIYYTTFALLLSWFTPINRWGGGEELGNLMLHFFFATMGAGTILSTLVNKGPAVFLFLTVLVGVHALIVFGLGKWARIEIETLSIASQATVGGPSTALALAVSQRWTSLVTPGVLLGVLGYAIGTYVGIATARLLQVLL</sequence>
<keyword evidence="3" id="KW-1185">Reference proteome</keyword>
<dbReference type="KEGG" id="pabs:JIR001_26100"/>
<accession>A0A8D5UG88</accession>
<feature type="transmembrane region" description="Helical" evidence="1">
    <location>
        <begin position="36"/>
        <end position="59"/>
    </location>
</feature>
<keyword evidence="1" id="KW-0812">Transmembrane</keyword>
<dbReference type="AlphaFoldDB" id="A0A8D5UG88"/>
<keyword evidence="1" id="KW-0472">Membrane</keyword>
<name>A0A8D5UG88_9BACL</name>
<dbReference type="Pfam" id="PF05684">
    <property type="entry name" value="DUF819"/>
    <property type="match status" value="1"/>
</dbReference>
<protein>
    <recommendedName>
        <fullName evidence="4">DUF819 family protein</fullName>
    </recommendedName>
</protein>
<reference evidence="2" key="2">
    <citation type="journal article" date="2021" name="Microbiol. Resour. Announc.">
        <title>Complete Genome Sequence of Polycladomyces abyssicola JIR-001T, Isolated from Hemipelagic Sediment in Deep Seawater.</title>
        <authorList>
            <person name="Tsubouchi T."/>
            <person name="Kaneko Y."/>
        </authorList>
    </citation>
    <scope>NUCLEOTIDE SEQUENCE</scope>
    <source>
        <strain evidence="2">JIR-001</strain>
    </source>
</reference>
<feature type="transmembrane region" description="Helical" evidence="1">
    <location>
        <begin position="6"/>
        <end position="29"/>
    </location>
</feature>
<evidence type="ECO:0000256" key="1">
    <source>
        <dbReference type="SAM" id="Phobius"/>
    </source>
</evidence>
<organism evidence="2 3">
    <name type="scientific">Polycladomyces abyssicola</name>
    <dbReference type="NCBI Taxonomy" id="1125966"/>
    <lineage>
        <taxon>Bacteria</taxon>
        <taxon>Bacillati</taxon>
        <taxon>Bacillota</taxon>
        <taxon>Bacilli</taxon>
        <taxon>Bacillales</taxon>
        <taxon>Thermoactinomycetaceae</taxon>
        <taxon>Polycladomyces</taxon>
    </lineage>
</organism>
<feature type="transmembrane region" description="Helical" evidence="1">
    <location>
        <begin position="286"/>
        <end position="305"/>
    </location>
</feature>
<evidence type="ECO:0000313" key="3">
    <source>
        <dbReference type="Proteomes" id="UP000677436"/>
    </source>
</evidence>
<dbReference type="PANTHER" id="PTHR34289">
    <property type="entry name" value="PROTEIN, PUTATIVE (DUF819)-RELATED"/>
    <property type="match status" value="1"/>
</dbReference>
<dbReference type="PANTHER" id="PTHR34289:SF8">
    <property type="entry name" value="DUF819 DOMAIN-CONTAINING PROTEIN"/>
    <property type="match status" value="1"/>
</dbReference>
<feature type="transmembrane region" description="Helical" evidence="1">
    <location>
        <begin position="258"/>
        <end position="274"/>
    </location>
</feature>
<evidence type="ECO:0008006" key="4">
    <source>
        <dbReference type="Google" id="ProtNLM"/>
    </source>
</evidence>
<feature type="transmembrane region" description="Helical" evidence="1">
    <location>
        <begin position="228"/>
        <end position="252"/>
    </location>
</feature>
<dbReference type="RefSeq" id="WP_212773123.1">
    <property type="nucleotide sequence ID" value="NZ_AP024601.1"/>
</dbReference>
<dbReference type="InterPro" id="IPR008537">
    <property type="entry name" value="DUF819"/>
</dbReference>
<keyword evidence="1" id="KW-1133">Transmembrane helix</keyword>
<proteinExistence type="predicted"/>
<evidence type="ECO:0000313" key="2">
    <source>
        <dbReference type="EMBL" id="BCU82827.1"/>
    </source>
</evidence>
<reference evidence="2" key="1">
    <citation type="journal article" date="2013" name="Int. J. Syst. Evol. Microbiol.">
        <title>Polycladomyces abyssicola gen. nov., sp. nov., a thermophilic filamentous bacterium isolated from hemipelagic sediment.</title>
        <authorList>
            <person name="Tsubouchi T."/>
            <person name="Shimane Y."/>
            <person name="Mori K."/>
            <person name="Usui K."/>
            <person name="Hiraki T."/>
            <person name="Tame A."/>
            <person name="Uematsu K."/>
            <person name="Maruyama T."/>
            <person name="Hatada Y."/>
        </authorList>
    </citation>
    <scope>NUCLEOTIDE SEQUENCE</scope>
    <source>
        <strain evidence="2">JIR-001</strain>
    </source>
</reference>
<dbReference type="Proteomes" id="UP000677436">
    <property type="component" value="Chromosome"/>
</dbReference>
<feature type="transmembrane region" description="Helical" evidence="1">
    <location>
        <begin position="311"/>
        <end position="330"/>
    </location>
</feature>
<gene>
    <name evidence="2" type="ORF">JIR001_26100</name>
</gene>